<organism evidence="1 2">
    <name type="scientific">Aspergillus ochraceoroseus IBT 24754</name>
    <dbReference type="NCBI Taxonomy" id="1392256"/>
    <lineage>
        <taxon>Eukaryota</taxon>
        <taxon>Fungi</taxon>
        <taxon>Dikarya</taxon>
        <taxon>Ascomycota</taxon>
        <taxon>Pezizomycotina</taxon>
        <taxon>Eurotiomycetes</taxon>
        <taxon>Eurotiomycetidae</taxon>
        <taxon>Eurotiales</taxon>
        <taxon>Aspergillaceae</taxon>
        <taxon>Aspergillus</taxon>
        <taxon>Aspergillus subgen. Nidulantes</taxon>
    </lineage>
</organism>
<proteinExistence type="predicted"/>
<dbReference type="AlphaFoldDB" id="A0A2T5LW24"/>
<dbReference type="Proteomes" id="UP000244073">
    <property type="component" value="Unassembled WGS sequence"/>
</dbReference>
<evidence type="ECO:0000313" key="1">
    <source>
        <dbReference type="EMBL" id="PTU20453.1"/>
    </source>
</evidence>
<evidence type="ECO:0000313" key="2">
    <source>
        <dbReference type="Proteomes" id="UP000244073"/>
    </source>
</evidence>
<name>A0A2T5LW24_9EURO</name>
<dbReference type="VEuPathDB" id="FungiDB:P175DRAFT_0285456"/>
<dbReference type="GeneID" id="63809647"/>
<protein>
    <submittedName>
        <fullName evidence="1">Uncharacterized protein</fullName>
    </submittedName>
</protein>
<dbReference type="RefSeq" id="XP_040751845.1">
    <property type="nucleotide sequence ID" value="XM_040892765.1"/>
</dbReference>
<gene>
    <name evidence="1" type="ORF">P175DRAFT_0285456</name>
</gene>
<reference evidence="1 2" key="1">
    <citation type="journal article" date="2018" name="Proc. Natl. Acad. Sci. U.S.A.">
        <title>Linking secondary metabolites to gene clusters through genome sequencing of six diverse Aspergillus species.</title>
        <authorList>
            <person name="Kaerboelling I."/>
            <person name="Vesth T.C."/>
            <person name="Frisvad J.C."/>
            <person name="Nybo J.L."/>
            <person name="Theobald S."/>
            <person name="Kuo A."/>
            <person name="Bowyer P."/>
            <person name="Matsuda Y."/>
            <person name="Mondo S."/>
            <person name="Lyhne E.K."/>
            <person name="Kogle M.E."/>
            <person name="Clum A."/>
            <person name="Lipzen A."/>
            <person name="Salamov A."/>
            <person name="Ngan C.Y."/>
            <person name="Daum C."/>
            <person name="Chiniquy J."/>
            <person name="Barry K."/>
            <person name="LaButti K."/>
            <person name="Haridas S."/>
            <person name="Simmons B.A."/>
            <person name="Magnuson J.K."/>
            <person name="Mortensen U.H."/>
            <person name="Larsen T.O."/>
            <person name="Grigoriev I.V."/>
            <person name="Baker S.E."/>
            <person name="Andersen M.R."/>
        </authorList>
    </citation>
    <scope>NUCLEOTIDE SEQUENCE [LARGE SCALE GENOMIC DNA]</scope>
    <source>
        <strain evidence="1 2">IBT 24754</strain>
    </source>
</reference>
<comment type="caution">
    <text evidence="1">The sequence shown here is derived from an EMBL/GenBank/DDBJ whole genome shotgun (WGS) entry which is preliminary data.</text>
</comment>
<dbReference type="OrthoDB" id="2831684at2759"/>
<dbReference type="EMBL" id="MSFN02000005">
    <property type="protein sequence ID" value="PTU20453.1"/>
    <property type="molecule type" value="Genomic_DNA"/>
</dbReference>
<accession>A0A2T5LW24</accession>
<sequence>MGYPTPWGYSHEIDYALFSASIRIDRIFFSKGGFYYSMWDQGISTLLFPHI</sequence>